<proteinExistence type="predicted"/>
<feature type="compositionally biased region" description="Basic and acidic residues" evidence="2">
    <location>
        <begin position="360"/>
        <end position="370"/>
    </location>
</feature>
<dbReference type="EMBL" id="JAMKFB020000008">
    <property type="protein sequence ID" value="KAL0186991.1"/>
    <property type="molecule type" value="Genomic_DNA"/>
</dbReference>
<dbReference type="Gene3D" id="2.30.30.190">
    <property type="entry name" value="CAP Gly-rich-like domain"/>
    <property type="match status" value="1"/>
</dbReference>
<sequence length="640" mass="71356">PPTVTPTPIMGSPEHMDVLRSLHSLEYPSHLPEDVRSIKEHSARPEANDLLSEDESVVSSHKSGIMEELEYAKSEESENDQSDQHSHPLLKLDFGVQIPSLNDVKPKFEEERLSEKDADDKPAFQDSADAGESMRFTDSNASPVAKSQDIDYPSAEKTPSAIDHSYSPDFSLSKKEDSPKMKDTPSPSGDGYNDDFESSFGSSFKEDNHESKPTSPSAPEPKEKSVKSPVFSSEEEIEEELSVRSGSTNGSFQTESHADLNSLGKGSKEDIMGPAKCSTSPQSQMPILKDELPSFSIGDRVLVSNIQPGTLRFKGQTNFANGFWAGVELDNPEGSNNGTYDGVVYFECREKHGIFAPPDKISRLPEKFEASADTEDEDSSCDDQPNNKNKGSEEHLEHSNLLNKIKGEKTDLDLHPETRELLDEHEKPTELNIKRLSTGQSTFIKSQHNLDFNDIECNIIKDCDKSQHTVPNGGDRDIILEFEDASVDNVVPLLNNLDKGTSKKQKQEEEPTAVILDLLVEDKKSRVDGLQKSTDISIEEASLDREDLNNKRALTTLADKLVENFLSDAVKQFQKIKKDKEEKLSAANQLKRDFINEDDGLRSNNFKSQSRSKTKADNFRTFFDDDQEELSSPEHCNRPV</sequence>
<feature type="compositionally biased region" description="Basic and acidic residues" evidence="2">
    <location>
        <begin position="70"/>
        <end position="86"/>
    </location>
</feature>
<dbReference type="PANTHER" id="PTHR13958">
    <property type="entry name" value="CENTROSOME-ASSOCIATED PROTEIN 350"/>
    <property type="match status" value="1"/>
</dbReference>
<dbReference type="AlphaFoldDB" id="A0ABD0QPA5"/>
<feature type="compositionally biased region" description="Acidic residues" evidence="2">
    <location>
        <begin position="372"/>
        <end position="381"/>
    </location>
</feature>
<dbReference type="PROSITE" id="PS50245">
    <property type="entry name" value="CAP_GLY_2"/>
    <property type="match status" value="1"/>
</dbReference>
<evidence type="ECO:0000313" key="4">
    <source>
        <dbReference type="EMBL" id="KAL0186991.1"/>
    </source>
</evidence>
<dbReference type="SUPFAM" id="SSF74924">
    <property type="entry name" value="Cap-Gly domain"/>
    <property type="match status" value="1"/>
</dbReference>
<evidence type="ECO:0000256" key="2">
    <source>
        <dbReference type="SAM" id="MobiDB-lite"/>
    </source>
</evidence>
<evidence type="ECO:0000313" key="5">
    <source>
        <dbReference type="Proteomes" id="UP001529510"/>
    </source>
</evidence>
<evidence type="ECO:0000256" key="1">
    <source>
        <dbReference type="SAM" id="Coils"/>
    </source>
</evidence>
<feature type="non-terminal residue" evidence="4">
    <location>
        <position position="640"/>
    </location>
</feature>
<feature type="non-terminal residue" evidence="4">
    <location>
        <position position="1"/>
    </location>
</feature>
<keyword evidence="1" id="KW-0175">Coiled coil</keyword>
<feature type="compositionally biased region" description="Basic and acidic residues" evidence="2">
    <location>
        <begin position="172"/>
        <end position="183"/>
    </location>
</feature>
<dbReference type="SMART" id="SM01052">
    <property type="entry name" value="CAP_GLY"/>
    <property type="match status" value="1"/>
</dbReference>
<comment type="caution">
    <text evidence="4">The sequence shown here is derived from an EMBL/GenBank/DDBJ whole genome shotgun (WGS) entry which is preliminary data.</text>
</comment>
<gene>
    <name evidence="4" type="ORF">M9458_018661</name>
</gene>
<accession>A0ABD0QPA5</accession>
<feature type="compositionally biased region" description="Basic and acidic residues" evidence="2">
    <location>
        <begin position="104"/>
        <end position="123"/>
    </location>
</feature>
<name>A0ABD0QPA5_CIRMR</name>
<dbReference type="InterPro" id="IPR036859">
    <property type="entry name" value="CAP-Gly_dom_sf"/>
</dbReference>
<feature type="region of interest" description="Disordered" evidence="2">
    <location>
        <begin position="598"/>
        <end position="618"/>
    </location>
</feature>
<dbReference type="PANTHER" id="PTHR13958:SF3">
    <property type="entry name" value="CAP-GLY DOMAIN-CONTAINING PROTEIN-RELATED"/>
    <property type="match status" value="1"/>
</dbReference>
<protein>
    <recommendedName>
        <fullName evidence="3">CAP-Gly domain-containing protein</fullName>
    </recommendedName>
</protein>
<feature type="region of interest" description="Disordered" evidence="2">
    <location>
        <begin position="31"/>
        <end position="284"/>
    </location>
</feature>
<reference evidence="4 5" key="1">
    <citation type="submission" date="2024-05" db="EMBL/GenBank/DDBJ databases">
        <title>Genome sequencing and assembly of Indian major carp, Cirrhinus mrigala (Hamilton, 1822).</title>
        <authorList>
            <person name="Mohindra V."/>
            <person name="Chowdhury L.M."/>
            <person name="Lal K."/>
            <person name="Jena J.K."/>
        </authorList>
    </citation>
    <scope>NUCLEOTIDE SEQUENCE [LARGE SCALE GENOMIC DNA]</scope>
    <source>
        <strain evidence="4">CM1030</strain>
        <tissue evidence="4">Blood</tissue>
    </source>
</reference>
<evidence type="ECO:0000259" key="3">
    <source>
        <dbReference type="PROSITE" id="PS50245"/>
    </source>
</evidence>
<feature type="domain" description="CAP-Gly" evidence="3">
    <location>
        <begin position="315"/>
        <end position="357"/>
    </location>
</feature>
<feature type="compositionally biased region" description="Polar residues" evidence="2">
    <location>
        <begin position="244"/>
        <end position="255"/>
    </location>
</feature>
<keyword evidence="5" id="KW-1185">Reference proteome</keyword>
<dbReference type="Proteomes" id="UP001529510">
    <property type="component" value="Unassembled WGS sequence"/>
</dbReference>
<feature type="region of interest" description="Disordered" evidence="2">
    <location>
        <begin position="357"/>
        <end position="410"/>
    </location>
</feature>
<dbReference type="InterPro" id="IPR000938">
    <property type="entry name" value="CAP-Gly_domain"/>
</dbReference>
<organism evidence="4 5">
    <name type="scientific">Cirrhinus mrigala</name>
    <name type="common">Mrigala</name>
    <dbReference type="NCBI Taxonomy" id="683832"/>
    <lineage>
        <taxon>Eukaryota</taxon>
        <taxon>Metazoa</taxon>
        <taxon>Chordata</taxon>
        <taxon>Craniata</taxon>
        <taxon>Vertebrata</taxon>
        <taxon>Euteleostomi</taxon>
        <taxon>Actinopterygii</taxon>
        <taxon>Neopterygii</taxon>
        <taxon>Teleostei</taxon>
        <taxon>Ostariophysi</taxon>
        <taxon>Cypriniformes</taxon>
        <taxon>Cyprinidae</taxon>
        <taxon>Labeoninae</taxon>
        <taxon>Labeonini</taxon>
        <taxon>Cirrhinus</taxon>
    </lineage>
</organism>
<dbReference type="InterPro" id="IPR028750">
    <property type="entry name" value="CEP350/CC187"/>
</dbReference>
<feature type="compositionally biased region" description="Basic and acidic residues" evidence="2">
    <location>
        <begin position="31"/>
        <end position="47"/>
    </location>
</feature>
<feature type="coiled-coil region" evidence="1">
    <location>
        <begin position="570"/>
        <end position="597"/>
    </location>
</feature>
<dbReference type="Pfam" id="PF01302">
    <property type="entry name" value="CAP_GLY"/>
    <property type="match status" value="1"/>
</dbReference>
<feature type="compositionally biased region" description="Polar residues" evidence="2">
    <location>
        <begin position="602"/>
        <end position="611"/>
    </location>
</feature>